<gene>
    <name evidence="2" type="ORF">V5799_004830</name>
</gene>
<dbReference type="Proteomes" id="UP001321473">
    <property type="component" value="Unassembled WGS sequence"/>
</dbReference>
<proteinExistence type="predicted"/>
<keyword evidence="1" id="KW-1133">Transmembrane helix</keyword>
<feature type="transmembrane region" description="Helical" evidence="1">
    <location>
        <begin position="28"/>
        <end position="49"/>
    </location>
</feature>
<dbReference type="AlphaFoldDB" id="A0AAQ4D4Z8"/>
<dbReference type="EMBL" id="JARKHS020035127">
    <property type="protein sequence ID" value="KAK8757538.1"/>
    <property type="molecule type" value="Genomic_DNA"/>
</dbReference>
<evidence type="ECO:0000256" key="1">
    <source>
        <dbReference type="SAM" id="Phobius"/>
    </source>
</evidence>
<sequence length="153" mass="16970">MEEAHNAMDCSSIVQVCYALGGLKMRPFLGFFNMQTLFFFCLLTTIAYIQCRPSEQPAEATGEAVAANVATVEEKDFCTDLREDDQLLFLGCLSQMVPEAKKVMDDKGEDVQSILSKICGENGEAYQREMMEALVVSDDAIDECSQLIQMPTV</sequence>
<comment type="caution">
    <text evidence="2">The sequence shown here is derived from an EMBL/GenBank/DDBJ whole genome shotgun (WGS) entry which is preliminary data.</text>
</comment>
<name>A0AAQ4D4Z8_AMBAM</name>
<protein>
    <submittedName>
        <fullName evidence="2">Uncharacterized protein</fullName>
    </submittedName>
</protein>
<accession>A0AAQ4D4Z8</accession>
<keyword evidence="3" id="KW-1185">Reference proteome</keyword>
<evidence type="ECO:0000313" key="2">
    <source>
        <dbReference type="EMBL" id="KAK8757538.1"/>
    </source>
</evidence>
<organism evidence="2 3">
    <name type="scientific">Amblyomma americanum</name>
    <name type="common">Lone star tick</name>
    <dbReference type="NCBI Taxonomy" id="6943"/>
    <lineage>
        <taxon>Eukaryota</taxon>
        <taxon>Metazoa</taxon>
        <taxon>Ecdysozoa</taxon>
        <taxon>Arthropoda</taxon>
        <taxon>Chelicerata</taxon>
        <taxon>Arachnida</taxon>
        <taxon>Acari</taxon>
        <taxon>Parasitiformes</taxon>
        <taxon>Ixodida</taxon>
        <taxon>Ixodoidea</taxon>
        <taxon>Ixodidae</taxon>
        <taxon>Amblyomminae</taxon>
        <taxon>Amblyomma</taxon>
    </lineage>
</organism>
<keyword evidence="1" id="KW-0472">Membrane</keyword>
<reference evidence="2 3" key="1">
    <citation type="journal article" date="2023" name="Arcadia Sci">
        <title>De novo assembly of a long-read Amblyomma americanum tick genome.</title>
        <authorList>
            <person name="Chou S."/>
            <person name="Poskanzer K.E."/>
            <person name="Rollins M."/>
            <person name="Thuy-Boun P.S."/>
        </authorList>
    </citation>
    <scope>NUCLEOTIDE SEQUENCE [LARGE SCALE GENOMIC DNA]</scope>
    <source>
        <strain evidence="2">F_SG_1</strain>
        <tissue evidence="2">Salivary glands</tissue>
    </source>
</reference>
<evidence type="ECO:0000313" key="3">
    <source>
        <dbReference type="Proteomes" id="UP001321473"/>
    </source>
</evidence>
<keyword evidence="1" id="KW-0812">Transmembrane</keyword>